<keyword evidence="3" id="KW-0378">Hydrolase</keyword>
<feature type="transmembrane region" description="Helical" evidence="1">
    <location>
        <begin position="29"/>
        <end position="50"/>
    </location>
</feature>
<dbReference type="Gene3D" id="3.60.10.10">
    <property type="entry name" value="Endonuclease/exonuclease/phosphatase"/>
    <property type="match status" value="1"/>
</dbReference>
<feature type="domain" description="Endonuclease/exonuclease/phosphatase" evidence="2">
    <location>
        <begin position="115"/>
        <end position="349"/>
    </location>
</feature>
<feature type="transmembrane region" description="Helical" evidence="1">
    <location>
        <begin position="57"/>
        <end position="73"/>
    </location>
</feature>
<keyword evidence="3" id="KW-0255">Endonuclease</keyword>
<keyword evidence="3" id="KW-0540">Nuclease</keyword>
<dbReference type="EMBL" id="JBHTLD010000042">
    <property type="protein sequence ID" value="MFD1185904.1"/>
    <property type="molecule type" value="Genomic_DNA"/>
</dbReference>
<evidence type="ECO:0000313" key="3">
    <source>
        <dbReference type="EMBL" id="MFD1185904.1"/>
    </source>
</evidence>
<reference evidence="4" key="1">
    <citation type="journal article" date="2019" name="Int. J. Syst. Evol. Microbiol.">
        <title>The Global Catalogue of Microorganisms (GCM) 10K type strain sequencing project: providing services to taxonomists for standard genome sequencing and annotation.</title>
        <authorList>
            <consortium name="The Broad Institute Genomics Platform"/>
            <consortium name="The Broad Institute Genome Sequencing Center for Infectious Disease"/>
            <person name="Wu L."/>
            <person name="Ma J."/>
        </authorList>
    </citation>
    <scope>NUCLEOTIDE SEQUENCE [LARGE SCALE GENOMIC DNA]</scope>
    <source>
        <strain evidence="4">JCM 31319</strain>
    </source>
</reference>
<dbReference type="InterPro" id="IPR005135">
    <property type="entry name" value="Endo/exonuclease/phosphatase"/>
</dbReference>
<evidence type="ECO:0000256" key="1">
    <source>
        <dbReference type="SAM" id="Phobius"/>
    </source>
</evidence>
<name>A0ABW3SM29_9BACT</name>
<dbReference type="Pfam" id="PF03372">
    <property type="entry name" value="Exo_endo_phos"/>
    <property type="match status" value="1"/>
</dbReference>
<protein>
    <submittedName>
        <fullName evidence="3">Endonuclease/exonuclease/phosphatase family protein</fullName>
    </submittedName>
</protein>
<evidence type="ECO:0000259" key="2">
    <source>
        <dbReference type="Pfam" id="PF03372"/>
    </source>
</evidence>
<accession>A0ABW3SM29</accession>
<keyword evidence="1" id="KW-1133">Transmembrane helix</keyword>
<dbReference type="RefSeq" id="WP_377524428.1">
    <property type="nucleotide sequence ID" value="NZ_JBHTLD010000042.1"/>
</dbReference>
<dbReference type="CDD" id="cd09084">
    <property type="entry name" value="EEP-2"/>
    <property type="match status" value="1"/>
</dbReference>
<keyword evidence="4" id="KW-1185">Reference proteome</keyword>
<gene>
    <name evidence="3" type="ORF">ACFQ2O_06780</name>
</gene>
<dbReference type="Proteomes" id="UP001597094">
    <property type="component" value="Unassembled WGS sequence"/>
</dbReference>
<dbReference type="InterPro" id="IPR051916">
    <property type="entry name" value="GPI-anchor_lipid_remodeler"/>
</dbReference>
<evidence type="ECO:0000313" key="4">
    <source>
        <dbReference type="Proteomes" id="UP001597094"/>
    </source>
</evidence>
<sequence>MWLILNIVVVFWMLIGVLCLQVPPSEFWPAGFVAFSLPVPLVLNFLFLIYWALRRSWLLVLPFAGLILGWTYYARLFAINLGQEIPKEAKTLQVLSFNTHIFNAYDGKQRTASGVSEEMVDWIATHPADVFCLQEFYNNRNTGGYNTAKRIGVRHNKEMYFSIGEFGRKYGDIGIAIFSKHPIIDKGAIHFTKKESINRGVWADIVLEGDTIRIYAVHLQSMSIRAADIENTYSAIGNEESFKKESRNLARRLKRGFIARAVQVEQLLEHVRKSPYPVIVCGDFNDIPFSYTYNQLAAELQNSFVQAGNGIGSTYNGILPFLRIDNQFHSEGLKAYNYETHYEMGLSDHFPISATYVLEPKPEEER</sequence>
<comment type="caution">
    <text evidence="3">The sequence shown here is derived from an EMBL/GenBank/DDBJ whole genome shotgun (WGS) entry which is preliminary data.</text>
</comment>
<proteinExistence type="predicted"/>
<dbReference type="PANTHER" id="PTHR14859">
    <property type="entry name" value="CALCOFLUOR WHITE HYPERSENSITIVE PROTEIN PRECURSOR"/>
    <property type="match status" value="1"/>
</dbReference>
<organism evidence="3 4">
    <name type="scientific">Pontibacter rugosus</name>
    <dbReference type="NCBI Taxonomy" id="1745966"/>
    <lineage>
        <taxon>Bacteria</taxon>
        <taxon>Pseudomonadati</taxon>
        <taxon>Bacteroidota</taxon>
        <taxon>Cytophagia</taxon>
        <taxon>Cytophagales</taxon>
        <taxon>Hymenobacteraceae</taxon>
        <taxon>Pontibacter</taxon>
    </lineage>
</organism>
<keyword evidence="1" id="KW-0472">Membrane</keyword>
<dbReference type="PANTHER" id="PTHR14859:SF15">
    <property type="entry name" value="ENDONUCLEASE_EXONUCLEASE_PHOSPHATASE DOMAIN-CONTAINING PROTEIN"/>
    <property type="match status" value="1"/>
</dbReference>
<dbReference type="SUPFAM" id="SSF56219">
    <property type="entry name" value="DNase I-like"/>
    <property type="match status" value="1"/>
</dbReference>
<keyword evidence="1" id="KW-0812">Transmembrane</keyword>
<dbReference type="InterPro" id="IPR036691">
    <property type="entry name" value="Endo/exonu/phosph_ase_sf"/>
</dbReference>
<dbReference type="GO" id="GO:0004519">
    <property type="term" value="F:endonuclease activity"/>
    <property type="evidence" value="ECO:0007669"/>
    <property type="project" value="UniProtKB-KW"/>
</dbReference>